<keyword evidence="1" id="KW-0678">Repressor</keyword>
<dbReference type="PANTHER" id="PTHR30146">
    <property type="entry name" value="LACI-RELATED TRANSCRIPTIONAL REPRESSOR"/>
    <property type="match status" value="1"/>
</dbReference>
<keyword evidence="7" id="KW-1185">Reference proteome</keyword>
<dbReference type="SUPFAM" id="SSF53822">
    <property type="entry name" value="Periplasmic binding protein-like I"/>
    <property type="match status" value="1"/>
</dbReference>
<name>A0ABP8EX44_9MICO</name>
<gene>
    <name evidence="6" type="ORF">GCM10022262_29260</name>
</gene>
<keyword evidence="4" id="KW-0804">Transcription</keyword>
<keyword evidence="3 6" id="KW-0238">DNA-binding</keyword>
<dbReference type="SUPFAM" id="SSF47413">
    <property type="entry name" value="lambda repressor-like DNA-binding domains"/>
    <property type="match status" value="1"/>
</dbReference>
<dbReference type="Gene3D" id="1.10.260.40">
    <property type="entry name" value="lambda repressor-like DNA-binding domains"/>
    <property type="match status" value="1"/>
</dbReference>
<organism evidence="6 7">
    <name type="scientific">Georgenia daeguensis</name>
    <dbReference type="NCBI Taxonomy" id="908355"/>
    <lineage>
        <taxon>Bacteria</taxon>
        <taxon>Bacillati</taxon>
        <taxon>Actinomycetota</taxon>
        <taxon>Actinomycetes</taxon>
        <taxon>Micrococcales</taxon>
        <taxon>Bogoriellaceae</taxon>
        <taxon>Georgenia</taxon>
    </lineage>
</organism>
<dbReference type="SMART" id="SM00354">
    <property type="entry name" value="HTH_LACI"/>
    <property type="match status" value="1"/>
</dbReference>
<dbReference type="InterPro" id="IPR010982">
    <property type="entry name" value="Lambda_DNA-bd_dom_sf"/>
</dbReference>
<dbReference type="EMBL" id="BAABBA010000015">
    <property type="protein sequence ID" value="GAA4288566.1"/>
    <property type="molecule type" value="Genomic_DNA"/>
</dbReference>
<evidence type="ECO:0000256" key="3">
    <source>
        <dbReference type="ARBA" id="ARBA00023125"/>
    </source>
</evidence>
<comment type="caution">
    <text evidence="6">The sequence shown here is derived from an EMBL/GenBank/DDBJ whole genome shotgun (WGS) entry which is preliminary data.</text>
</comment>
<evidence type="ECO:0000259" key="5">
    <source>
        <dbReference type="PROSITE" id="PS50932"/>
    </source>
</evidence>
<dbReference type="InterPro" id="IPR000843">
    <property type="entry name" value="HTH_LacI"/>
</dbReference>
<feature type="domain" description="HTH lacI-type" evidence="5">
    <location>
        <begin position="5"/>
        <end position="61"/>
    </location>
</feature>
<dbReference type="InterPro" id="IPR046335">
    <property type="entry name" value="LacI/GalR-like_sensor"/>
</dbReference>
<dbReference type="CDD" id="cd01392">
    <property type="entry name" value="HTH_LacI"/>
    <property type="match status" value="1"/>
</dbReference>
<evidence type="ECO:0000256" key="2">
    <source>
        <dbReference type="ARBA" id="ARBA00023015"/>
    </source>
</evidence>
<dbReference type="Gene3D" id="3.40.50.2300">
    <property type="match status" value="2"/>
</dbReference>
<accession>A0ABP8EX44</accession>
<evidence type="ECO:0000256" key="4">
    <source>
        <dbReference type="ARBA" id="ARBA00023163"/>
    </source>
</evidence>
<keyword evidence="2" id="KW-0805">Transcription regulation</keyword>
<dbReference type="CDD" id="cd06288">
    <property type="entry name" value="PBP1_sucrose_transcription_regulator"/>
    <property type="match status" value="1"/>
</dbReference>
<dbReference type="PROSITE" id="PS50932">
    <property type="entry name" value="HTH_LACI_2"/>
    <property type="match status" value="1"/>
</dbReference>
<reference evidence="7" key="1">
    <citation type="journal article" date="2019" name="Int. J. Syst. Evol. Microbiol.">
        <title>The Global Catalogue of Microorganisms (GCM) 10K type strain sequencing project: providing services to taxonomists for standard genome sequencing and annotation.</title>
        <authorList>
            <consortium name="The Broad Institute Genomics Platform"/>
            <consortium name="The Broad Institute Genome Sequencing Center for Infectious Disease"/>
            <person name="Wu L."/>
            <person name="Ma J."/>
        </authorList>
    </citation>
    <scope>NUCLEOTIDE SEQUENCE [LARGE SCALE GENOMIC DNA]</scope>
    <source>
        <strain evidence="7">JCM 17459</strain>
    </source>
</reference>
<protein>
    <submittedName>
        <fullName evidence="6">LacI family DNA-binding transcriptional regulator</fullName>
    </submittedName>
</protein>
<dbReference type="GO" id="GO:0003677">
    <property type="term" value="F:DNA binding"/>
    <property type="evidence" value="ECO:0007669"/>
    <property type="project" value="UniProtKB-KW"/>
</dbReference>
<dbReference type="PANTHER" id="PTHR30146:SF148">
    <property type="entry name" value="HTH-TYPE TRANSCRIPTIONAL REPRESSOR PURR-RELATED"/>
    <property type="match status" value="1"/>
</dbReference>
<dbReference type="RefSeq" id="WP_345042648.1">
    <property type="nucleotide sequence ID" value="NZ_BAABBA010000015.1"/>
</dbReference>
<dbReference type="Proteomes" id="UP001499841">
    <property type="component" value="Unassembled WGS sequence"/>
</dbReference>
<dbReference type="InterPro" id="IPR028082">
    <property type="entry name" value="Peripla_BP_I"/>
</dbReference>
<evidence type="ECO:0000313" key="6">
    <source>
        <dbReference type="EMBL" id="GAA4288566.1"/>
    </source>
</evidence>
<dbReference type="Pfam" id="PF13377">
    <property type="entry name" value="Peripla_BP_3"/>
    <property type="match status" value="1"/>
</dbReference>
<dbReference type="Pfam" id="PF00356">
    <property type="entry name" value="LacI"/>
    <property type="match status" value="1"/>
</dbReference>
<evidence type="ECO:0000256" key="1">
    <source>
        <dbReference type="ARBA" id="ARBA00022491"/>
    </source>
</evidence>
<sequence>MSPRARISDVARLAGVAPSTVSAVLNDVHGARVKESTRDRVRRAADELGYAPNALARGLRTRRSGTLALISDVIATTPYAGQLIQGAQDAAWEAGHVLMVVNTGGDAAIERRAMAVLRQQQVGGVLWATMSHRVVPAPVPPNGTPLVLLDARDEAGAVPSVVPDEEAGARAAVAELASHGHRRIGFVLDRNDSPASEGRTAGYRDALAERGLPVEDALVARAQSDSTGGEAAAGVLLDRPDPPTAIFAFTDQMAVGVYRAAAARGLRIPADLSVVGFDDLAVLAQELRPGLSSVALPHYAMGETAAATLLRLVEDPAAEVPALQRVPTRIVRRASVGPAPRA</sequence>
<proteinExistence type="predicted"/>
<evidence type="ECO:0000313" key="7">
    <source>
        <dbReference type="Proteomes" id="UP001499841"/>
    </source>
</evidence>